<dbReference type="GO" id="GO:0055085">
    <property type="term" value="P:transmembrane transport"/>
    <property type="evidence" value="ECO:0007669"/>
    <property type="project" value="InterPro"/>
</dbReference>
<dbReference type="PANTHER" id="PTHR30477:SF13">
    <property type="entry name" value="IRON TRANSPORT SYSTEM MEMBRANE PROTEIN HI_0360-RELATED"/>
    <property type="match status" value="1"/>
</dbReference>
<reference evidence="10" key="1">
    <citation type="submission" date="2020-02" db="EMBL/GenBank/DDBJ databases">
        <authorList>
            <person name="Fontana A."/>
            <person name="Patrone V."/>
            <person name="Morelli L."/>
        </authorList>
    </citation>
    <scope>NUCLEOTIDE SEQUENCE</scope>
    <source>
        <strain evidence="9">CCUG 30943</strain>
        <strain evidence="10">CCUG 43002</strain>
    </source>
</reference>
<feature type="transmembrane region" description="Helical" evidence="8">
    <location>
        <begin position="201"/>
        <end position="218"/>
    </location>
</feature>
<feature type="transmembrane region" description="Helical" evidence="8">
    <location>
        <begin position="177"/>
        <end position="195"/>
    </location>
</feature>
<feature type="transmembrane region" description="Helical" evidence="8">
    <location>
        <begin position="138"/>
        <end position="156"/>
    </location>
</feature>
<protein>
    <recommendedName>
        <fullName evidence="6">Manganese import system permease protein ScaB</fullName>
    </recommendedName>
</protein>
<keyword evidence="3 7" id="KW-0812">Transmembrane</keyword>
<dbReference type="EMBL" id="JAAOCP010000005">
    <property type="protein sequence ID" value="MBJ7638717.1"/>
    <property type="molecule type" value="Genomic_DNA"/>
</dbReference>
<comment type="subcellular location">
    <subcellularLocation>
        <location evidence="7">Cell membrane</location>
        <topology evidence="7">Multi-pass membrane protein</topology>
    </subcellularLocation>
    <subcellularLocation>
        <location evidence="1">Membrane</location>
        <topology evidence="1">Multi-pass membrane protein</topology>
    </subcellularLocation>
</comment>
<evidence type="ECO:0000256" key="5">
    <source>
        <dbReference type="ARBA" id="ARBA00023136"/>
    </source>
</evidence>
<dbReference type="RefSeq" id="WP_056973567.1">
    <property type="nucleotide sequence ID" value="NZ_ALXH01000140.1"/>
</dbReference>
<accession>A0A4Z0RJ24</accession>
<dbReference type="EMBL" id="JAAOCX010000008">
    <property type="protein sequence ID" value="MBJ7632900.1"/>
    <property type="molecule type" value="Genomic_DNA"/>
</dbReference>
<evidence type="ECO:0000313" key="10">
    <source>
        <dbReference type="EMBL" id="MBJ7638717.1"/>
    </source>
</evidence>
<dbReference type="GO" id="GO:0043190">
    <property type="term" value="C:ATP-binding cassette (ABC) transporter complex"/>
    <property type="evidence" value="ECO:0007669"/>
    <property type="project" value="InterPro"/>
</dbReference>
<feature type="transmembrane region" description="Helical" evidence="8">
    <location>
        <begin position="225"/>
        <end position="246"/>
    </location>
</feature>
<feature type="transmembrane region" description="Helical" evidence="8">
    <location>
        <begin position="98"/>
        <end position="118"/>
    </location>
</feature>
<evidence type="ECO:0000256" key="2">
    <source>
        <dbReference type="ARBA" id="ARBA00008034"/>
    </source>
</evidence>
<name>A0A4Z0RJ24_WEICO</name>
<evidence type="ECO:0000313" key="9">
    <source>
        <dbReference type="EMBL" id="MBJ7632900.1"/>
    </source>
</evidence>
<evidence type="ECO:0000256" key="6">
    <source>
        <dbReference type="ARBA" id="ARBA00072924"/>
    </source>
</evidence>
<dbReference type="FunFam" id="1.10.3470.10:FF:000003">
    <property type="entry name" value="Iron ABC transporter permease SitD"/>
    <property type="match status" value="1"/>
</dbReference>
<dbReference type="OrthoDB" id="9788905at2"/>
<dbReference type="Proteomes" id="UP000808038">
    <property type="component" value="Unassembled WGS sequence"/>
</dbReference>
<dbReference type="GO" id="GO:0010043">
    <property type="term" value="P:response to zinc ion"/>
    <property type="evidence" value="ECO:0007669"/>
    <property type="project" value="TreeGrafter"/>
</dbReference>
<dbReference type="Pfam" id="PF00950">
    <property type="entry name" value="ABC-3"/>
    <property type="match status" value="1"/>
</dbReference>
<dbReference type="GO" id="GO:0071281">
    <property type="term" value="P:cellular response to iron ion"/>
    <property type="evidence" value="ECO:0007669"/>
    <property type="project" value="UniProtKB-ARBA"/>
</dbReference>
<evidence type="ECO:0000256" key="1">
    <source>
        <dbReference type="ARBA" id="ARBA00004141"/>
    </source>
</evidence>
<feature type="transmembrane region" description="Helical" evidence="8">
    <location>
        <begin position="20"/>
        <end position="40"/>
    </location>
</feature>
<dbReference type="PANTHER" id="PTHR30477">
    <property type="entry name" value="ABC-TRANSPORTER METAL-BINDING PROTEIN"/>
    <property type="match status" value="1"/>
</dbReference>
<keyword evidence="11" id="KW-1185">Reference proteome</keyword>
<dbReference type="InterPro" id="IPR001626">
    <property type="entry name" value="ABC_TroCD"/>
</dbReference>
<comment type="similarity">
    <text evidence="2 7">Belongs to the ABC-3 integral membrane protein family.</text>
</comment>
<organism evidence="10 11">
    <name type="scientific">Weissella confusa</name>
    <name type="common">Lactobacillus confusus</name>
    <dbReference type="NCBI Taxonomy" id="1583"/>
    <lineage>
        <taxon>Bacteria</taxon>
        <taxon>Bacillati</taxon>
        <taxon>Bacillota</taxon>
        <taxon>Bacilli</taxon>
        <taxon>Lactobacillales</taxon>
        <taxon>Lactobacillaceae</taxon>
        <taxon>Weissella</taxon>
    </lineage>
</organism>
<dbReference type="GeneID" id="57979228"/>
<dbReference type="InterPro" id="IPR037294">
    <property type="entry name" value="ABC_BtuC-like"/>
</dbReference>
<keyword evidence="4 8" id="KW-1133">Transmembrane helix</keyword>
<proteinExistence type="inferred from homology"/>
<evidence type="ECO:0000256" key="7">
    <source>
        <dbReference type="RuleBase" id="RU003943"/>
    </source>
</evidence>
<reference evidence="10 11" key="2">
    <citation type="journal article" date="2021" name="Int. J. Food Microbiol.">
        <title>Safety demonstration of a microbial species for use in the food chain: Weissella confusa.</title>
        <authorList>
            <person name="Bourdichon F."/>
            <person name="Patrone V."/>
            <person name="Fontana A."/>
            <person name="Milani G."/>
            <person name="Morelli L."/>
        </authorList>
    </citation>
    <scope>NUCLEOTIDE SEQUENCE [LARGE SCALE GENOMIC DNA]</scope>
    <source>
        <strain evidence="9">CCUG 30943</strain>
        <strain evidence="10 11">CCUG 43002</strain>
    </source>
</reference>
<dbReference type="SUPFAM" id="SSF81345">
    <property type="entry name" value="ABC transporter involved in vitamin B12 uptake, BtuC"/>
    <property type="match status" value="1"/>
</dbReference>
<evidence type="ECO:0000256" key="3">
    <source>
        <dbReference type="ARBA" id="ARBA00022692"/>
    </source>
</evidence>
<comment type="caution">
    <text evidence="10">The sequence shown here is derived from an EMBL/GenBank/DDBJ whole genome shotgun (WGS) entry which is preliminary data.</text>
</comment>
<dbReference type="Gene3D" id="1.10.3470.10">
    <property type="entry name" value="ABC transporter involved in vitamin B12 uptake, BtuC"/>
    <property type="match status" value="1"/>
</dbReference>
<keyword evidence="5 8" id="KW-0472">Membrane</keyword>
<feature type="transmembrane region" description="Helical" evidence="8">
    <location>
        <begin position="68"/>
        <end position="86"/>
    </location>
</feature>
<evidence type="ECO:0000313" key="11">
    <source>
        <dbReference type="Proteomes" id="UP000728106"/>
    </source>
</evidence>
<sequence>MSALLNFFHALGEYTFLQNALIAGAMIGLIAGIIGAFSILQGTALIGDAMSHAVLPGIAIAALMGIPYYWGAGVFGLLAALVINFISEHTPLKTDAAIGLTFSTFFALGTIIMTAGHSTTKLTDILFGNILAVSSGDLISSLVIGLIVIAVVTTFYRELYLTTFDRSYAQAQGIHANLFRNILVVLITLVIIVALRAVGVILVTALLITPAASARLVVKRFQPMIWLSSFFGLISAFVGLFLSYTFDWPSGPAIVVTGAVIFIISFLIHLVTRRRMHDQATK</sequence>
<dbReference type="AlphaFoldDB" id="A0A4Z0RJ24"/>
<keyword evidence="7" id="KW-0813">Transport</keyword>
<feature type="transmembrane region" description="Helical" evidence="8">
    <location>
        <begin position="252"/>
        <end position="272"/>
    </location>
</feature>
<evidence type="ECO:0000256" key="8">
    <source>
        <dbReference type="SAM" id="Phobius"/>
    </source>
</evidence>
<dbReference type="Proteomes" id="UP000728106">
    <property type="component" value="Unassembled WGS sequence"/>
</dbReference>
<gene>
    <name evidence="10" type="ORF">HAU20_04855</name>
    <name evidence="9" type="ORF">HAU43_07355</name>
</gene>
<dbReference type="CDD" id="cd06550">
    <property type="entry name" value="TM_ABC_iron-siderophores_like"/>
    <property type="match status" value="1"/>
</dbReference>
<evidence type="ECO:0000256" key="4">
    <source>
        <dbReference type="ARBA" id="ARBA00022989"/>
    </source>
</evidence>